<protein>
    <submittedName>
        <fullName evidence="1">4954_t:CDS:1</fullName>
    </submittedName>
</protein>
<accession>A0ACA9KW11</accession>
<dbReference type="EMBL" id="CAJVPW010001810">
    <property type="protein sequence ID" value="CAG8492532.1"/>
    <property type="molecule type" value="Genomic_DNA"/>
</dbReference>
<proteinExistence type="predicted"/>
<sequence>LFRNLENKFQMPKGWALPENTKFGKKGSGKKIKTKVVDYLKQFFLNGNLNPKNKLTAKEMYEELLELAHSGEIDEDHVPKVTTIQNWIGRYSREFNQQGIVIALETFKATGSSSIGED</sequence>
<evidence type="ECO:0000313" key="1">
    <source>
        <dbReference type="EMBL" id="CAG8492532.1"/>
    </source>
</evidence>
<reference evidence="1" key="1">
    <citation type="submission" date="2021-06" db="EMBL/GenBank/DDBJ databases">
        <authorList>
            <person name="Kallberg Y."/>
            <person name="Tangrot J."/>
            <person name="Rosling A."/>
        </authorList>
    </citation>
    <scope>NUCLEOTIDE SEQUENCE</scope>
    <source>
        <strain evidence="1">28 12/20/2015</strain>
    </source>
</reference>
<evidence type="ECO:0000313" key="2">
    <source>
        <dbReference type="Proteomes" id="UP000789366"/>
    </source>
</evidence>
<dbReference type="Proteomes" id="UP000789366">
    <property type="component" value="Unassembled WGS sequence"/>
</dbReference>
<name>A0ACA9KW11_9GLOM</name>
<keyword evidence="2" id="KW-1185">Reference proteome</keyword>
<comment type="caution">
    <text evidence="1">The sequence shown here is derived from an EMBL/GenBank/DDBJ whole genome shotgun (WGS) entry which is preliminary data.</text>
</comment>
<gene>
    <name evidence="1" type="ORF">SPELUC_LOCUS2623</name>
</gene>
<organism evidence="1 2">
    <name type="scientific">Cetraspora pellucida</name>
    <dbReference type="NCBI Taxonomy" id="1433469"/>
    <lineage>
        <taxon>Eukaryota</taxon>
        <taxon>Fungi</taxon>
        <taxon>Fungi incertae sedis</taxon>
        <taxon>Mucoromycota</taxon>
        <taxon>Glomeromycotina</taxon>
        <taxon>Glomeromycetes</taxon>
        <taxon>Diversisporales</taxon>
        <taxon>Gigasporaceae</taxon>
        <taxon>Cetraspora</taxon>
    </lineage>
</organism>
<feature type="non-terminal residue" evidence="1">
    <location>
        <position position="1"/>
    </location>
</feature>